<evidence type="ECO:0000256" key="4">
    <source>
        <dbReference type="PROSITE-ProRule" id="PRU00433"/>
    </source>
</evidence>
<comment type="caution">
    <text evidence="7">The sequence shown here is derived from an EMBL/GenBank/DDBJ whole genome shotgun (WGS) entry which is preliminary data.</text>
</comment>
<evidence type="ECO:0000259" key="6">
    <source>
        <dbReference type="PROSITE" id="PS51007"/>
    </source>
</evidence>
<name>A0ABS3KC20_9PROT</name>
<feature type="chain" id="PRO_5046936600" description="Cytochrome c domain-containing protein" evidence="5">
    <location>
        <begin position="21"/>
        <end position="477"/>
    </location>
</feature>
<dbReference type="PROSITE" id="PS51007">
    <property type="entry name" value="CYTC"/>
    <property type="match status" value="1"/>
</dbReference>
<keyword evidence="8" id="KW-1185">Reference proteome</keyword>
<dbReference type="SUPFAM" id="SSF53822">
    <property type="entry name" value="Periplasmic binding protein-like I"/>
    <property type="match status" value="1"/>
</dbReference>
<proteinExistence type="predicted"/>
<accession>A0ABS3KC20</accession>
<keyword evidence="3 4" id="KW-0408">Iron</keyword>
<dbReference type="InterPro" id="IPR036909">
    <property type="entry name" value="Cyt_c-like_dom_sf"/>
</dbReference>
<keyword evidence="1 4" id="KW-0349">Heme</keyword>
<dbReference type="InterPro" id="IPR009056">
    <property type="entry name" value="Cyt_c-like_dom"/>
</dbReference>
<feature type="signal peptide" evidence="5">
    <location>
        <begin position="1"/>
        <end position="20"/>
    </location>
</feature>
<feature type="domain" description="Cytochrome c" evidence="6">
    <location>
        <begin position="21"/>
        <end position="140"/>
    </location>
</feature>
<reference evidence="7 8" key="1">
    <citation type="submission" date="2020-09" db="EMBL/GenBank/DDBJ databases">
        <title>Roseomonas.</title>
        <authorList>
            <person name="Zhu W."/>
        </authorList>
    </citation>
    <scope>NUCLEOTIDE SEQUENCE [LARGE SCALE GENOMIC DNA]</scope>
    <source>
        <strain evidence="7 8">1311</strain>
    </source>
</reference>
<dbReference type="InterPro" id="IPR028082">
    <property type="entry name" value="Peripla_BP_I"/>
</dbReference>
<protein>
    <recommendedName>
        <fullName evidence="6">Cytochrome c domain-containing protein</fullName>
    </recommendedName>
</protein>
<keyword evidence="5" id="KW-0732">Signal</keyword>
<organism evidence="7 8">
    <name type="scientific">Roseomonas marmotae</name>
    <dbReference type="NCBI Taxonomy" id="2768161"/>
    <lineage>
        <taxon>Bacteria</taxon>
        <taxon>Pseudomonadati</taxon>
        <taxon>Pseudomonadota</taxon>
        <taxon>Alphaproteobacteria</taxon>
        <taxon>Acetobacterales</taxon>
        <taxon>Roseomonadaceae</taxon>
        <taxon>Roseomonas</taxon>
    </lineage>
</organism>
<evidence type="ECO:0000313" key="8">
    <source>
        <dbReference type="Proteomes" id="UP001518990"/>
    </source>
</evidence>
<dbReference type="SUPFAM" id="SSF46626">
    <property type="entry name" value="Cytochrome c"/>
    <property type="match status" value="1"/>
</dbReference>
<sequence length="477" mass="47610">MHRLTALPLLLLPLAGPVQAGPAEEGEALFTAGARPGAPAPRATASRGATMPATALPCSGCHGADGGGGRIEAGVTPPPVLWSSLSRPAPGRPAYDAPSVLRAVSQGLAPDGRGLDPVMPRYALTMQDGQALLAYLRALDARGVPGVEEDLVSLGLLVPAGPLGQGFAAAFGQALSAAAPEGVFGRRITLRQMEVADWREAPAATRRLLDDGVLALASALPGEANEGALAVAAGARVPILSARAGLASSPLSFALLPGAVEEGVAALRLAPEPGRTLILVSGAAAEQRLAEAIAGRVGQTAEADPRIVTPAVLPGAMAGSTGILLLLPPSRLGEIAATLRQGQISLFVPGAVGGAGIQAAAAAAGQPVVVALGVPLEAGEGMAARRFAASGAARLGLPGRLGHAAGEVFVEAMRRSGRRLTRERLASVLEGPEAFETGSLPQQRLSGAARADAGRIAILRMDGAGTVTRAAGTATAE</sequence>
<keyword evidence="2 4" id="KW-0479">Metal-binding</keyword>
<dbReference type="RefSeq" id="WP_207446940.1">
    <property type="nucleotide sequence ID" value="NZ_CP061091.1"/>
</dbReference>
<dbReference type="Proteomes" id="UP001518990">
    <property type="component" value="Unassembled WGS sequence"/>
</dbReference>
<dbReference type="Gene3D" id="3.40.50.2300">
    <property type="match status" value="2"/>
</dbReference>
<evidence type="ECO:0000313" key="7">
    <source>
        <dbReference type="EMBL" id="MBO1075016.1"/>
    </source>
</evidence>
<dbReference type="Gene3D" id="1.10.760.10">
    <property type="entry name" value="Cytochrome c-like domain"/>
    <property type="match status" value="1"/>
</dbReference>
<dbReference type="Pfam" id="PF00034">
    <property type="entry name" value="Cytochrom_C"/>
    <property type="match status" value="1"/>
</dbReference>
<evidence type="ECO:0000256" key="5">
    <source>
        <dbReference type="SAM" id="SignalP"/>
    </source>
</evidence>
<evidence type="ECO:0000256" key="2">
    <source>
        <dbReference type="ARBA" id="ARBA00022723"/>
    </source>
</evidence>
<evidence type="ECO:0000256" key="3">
    <source>
        <dbReference type="ARBA" id="ARBA00023004"/>
    </source>
</evidence>
<evidence type="ECO:0000256" key="1">
    <source>
        <dbReference type="ARBA" id="ARBA00022617"/>
    </source>
</evidence>
<dbReference type="EMBL" id="JACTNF010000009">
    <property type="protein sequence ID" value="MBO1075016.1"/>
    <property type="molecule type" value="Genomic_DNA"/>
</dbReference>
<gene>
    <name evidence="7" type="ORF">IAI60_10390</name>
</gene>